<feature type="transmembrane region" description="Helical" evidence="8">
    <location>
        <begin position="12"/>
        <end position="31"/>
    </location>
</feature>
<evidence type="ECO:0000256" key="1">
    <source>
        <dbReference type="ARBA" id="ARBA00004651"/>
    </source>
</evidence>
<reference evidence="9 10" key="1">
    <citation type="submission" date="2024-06" db="EMBL/GenBank/DDBJ databases">
        <title>Genomic Encyclopedia of Type Strains, Phase IV (KMG-IV): sequencing the most valuable type-strain genomes for metagenomic binning, comparative biology and taxonomic classification.</title>
        <authorList>
            <person name="Goeker M."/>
        </authorList>
    </citation>
    <scope>NUCLEOTIDE SEQUENCE [LARGE SCALE GENOMIC DNA]</scope>
    <source>
        <strain evidence="9 10">DSM 29780</strain>
    </source>
</reference>
<accession>A0ABV2IUG8</accession>
<dbReference type="Pfam" id="PF03591">
    <property type="entry name" value="AzlC"/>
    <property type="match status" value="1"/>
</dbReference>
<proteinExistence type="inferred from homology"/>
<comment type="similarity">
    <text evidence="2">Belongs to the AzlC family.</text>
</comment>
<feature type="transmembrane region" description="Helical" evidence="8">
    <location>
        <begin position="67"/>
        <end position="89"/>
    </location>
</feature>
<evidence type="ECO:0000256" key="4">
    <source>
        <dbReference type="ARBA" id="ARBA00022475"/>
    </source>
</evidence>
<feature type="transmembrane region" description="Helical" evidence="8">
    <location>
        <begin position="127"/>
        <end position="155"/>
    </location>
</feature>
<keyword evidence="6 8" id="KW-1133">Transmembrane helix</keyword>
<dbReference type="InterPro" id="IPR011606">
    <property type="entry name" value="Brnchd-chn_aa_trnsp_permease"/>
</dbReference>
<gene>
    <name evidence="9" type="ORF">ABID16_000442</name>
</gene>
<evidence type="ECO:0000256" key="2">
    <source>
        <dbReference type="ARBA" id="ARBA00010735"/>
    </source>
</evidence>
<keyword evidence="4" id="KW-1003">Cell membrane</keyword>
<feature type="transmembrane region" description="Helical" evidence="8">
    <location>
        <begin position="161"/>
        <end position="178"/>
    </location>
</feature>
<keyword evidence="5 8" id="KW-0812">Transmembrane</keyword>
<dbReference type="PANTHER" id="PTHR34979:SF1">
    <property type="entry name" value="INNER MEMBRANE PROTEIN YGAZ"/>
    <property type="match status" value="1"/>
</dbReference>
<feature type="transmembrane region" description="Helical" evidence="8">
    <location>
        <begin position="208"/>
        <end position="224"/>
    </location>
</feature>
<evidence type="ECO:0000256" key="7">
    <source>
        <dbReference type="ARBA" id="ARBA00023136"/>
    </source>
</evidence>
<keyword evidence="7 8" id="KW-0472">Membrane</keyword>
<dbReference type="PANTHER" id="PTHR34979">
    <property type="entry name" value="INNER MEMBRANE PROTEIN YGAZ"/>
    <property type="match status" value="1"/>
</dbReference>
<keyword evidence="10" id="KW-1185">Reference proteome</keyword>
<dbReference type="EMBL" id="JBEPMB010000001">
    <property type="protein sequence ID" value="MET3612137.1"/>
    <property type="molecule type" value="Genomic_DNA"/>
</dbReference>
<name>A0ABV2IUG8_9HYPH</name>
<comment type="caution">
    <text evidence="9">The sequence shown here is derived from an EMBL/GenBank/DDBJ whole genome shotgun (WGS) entry which is preliminary data.</text>
</comment>
<evidence type="ECO:0000313" key="9">
    <source>
        <dbReference type="EMBL" id="MET3612137.1"/>
    </source>
</evidence>
<protein>
    <submittedName>
        <fullName evidence="9">Branched-subunit amino acid permease</fullName>
    </submittedName>
</protein>
<organism evidence="9 10">
    <name type="scientific">Rhizobium aquaticum</name>
    <dbReference type="NCBI Taxonomy" id="1549636"/>
    <lineage>
        <taxon>Bacteria</taxon>
        <taxon>Pseudomonadati</taxon>
        <taxon>Pseudomonadota</taxon>
        <taxon>Alphaproteobacteria</taxon>
        <taxon>Hyphomicrobiales</taxon>
        <taxon>Rhizobiaceae</taxon>
        <taxon>Rhizobium/Agrobacterium group</taxon>
        <taxon>Rhizobium</taxon>
    </lineage>
</organism>
<comment type="subcellular location">
    <subcellularLocation>
        <location evidence="1">Cell membrane</location>
        <topology evidence="1">Multi-pass membrane protein</topology>
    </subcellularLocation>
</comment>
<evidence type="ECO:0000256" key="3">
    <source>
        <dbReference type="ARBA" id="ARBA00022448"/>
    </source>
</evidence>
<evidence type="ECO:0000256" key="5">
    <source>
        <dbReference type="ARBA" id="ARBA00022692"/>
    </source>
</evidence>
<evidence type="ECO:0000313" key="10">
    <source>
        <dbReference type="Proteomes" id="UP001549047"/>
    </source>
</evidence>
<keyword evidence="3" id="KW-0813">Transport</keyword>
<evidence type="ECO:0000256" key="6">
    <source>
        <dbReference type="ARBA" id="ARBA00022989"/>
    </source>
</evidence>
<sequence>MFIKDFKAGLRRIAPIIISAAPFGVLFGAVAVQHGMSIAEATLMSAVIYAGASQLVGVNLFDQHLPAWVVILSILAVNFRHILYSAAIARHVDLLSPWQKAVNFFLLTDPHYAEIERQAHSGQPVTFGWVMGLGIGLYVPWMVLTYAGCVLGAFIGDPKSIGLDVLLPVYFLGLVMGFRKRPNWLPVVVASSLASIAAIKFVGSPWHVSIGAVVGIVVAALMPLPSNTHSEIEEG</sequence>
<dbReference type="RefSeq" id="WP_354554722.1">
    <property type="nucleotide sequence ID" value="NZ_JBEPMB010000001.1"/>
</dbReference>
<dbReference type="Proteomes" id="UP001549047">
    <property type="component" value="Unassembled WGS sequence"/>
</dbReference>
<evidence type="ECO:0000256" key="8">
    <source>
        <dbReference type="SAM" id="Phobius"/>
    </source>
</evidence>